<protein>
    <submittedName>
        <fullName evidence="2">AGAP013009-PA-like protein</fullName>
    </submittedName>
</protein>
<feature type="compositionally biased region" description="Basic and acidic residues" evidence="1">
    <location>
        <begin position="667"/>
        <end position="676"/>
    </location>
</feature>
<dbReference type="OrthoDB" id="5917823at2759"/>
<feature type="compositionally biased region" description="Basic and acidic residues" evidence="1">
    <location>
        <begin position="1341"/>
        <end position="1353"/>
    </location>
</feature>
<dbReference type="STRING" id="74873.A0A084VVH6"/>
<sequence>MGNSGSMNGLASYEEGGYHHQQGYHHHHQRYHDAMRGEAGASGAMSSSWMDSYQRGEHGRRAGGGGGGAGPRDYDYLHHMHDQKPDDSGHFSGGSQQQQQQQIKVLPDIPGKRSKSISSPTYQQHQHSQQPASFSECDEDMQLQGAPNSQPPRLLMTRSRTQLNMVGANRAGRGRDGEPKEQEPHHRGGRPLPTGQERYADPSARTSADAAALNHRKRFGSEPDLRLSLQGPRNGAPTGDQQPPTNGGAARKPNTAQSKIMKGKNKKKAAPVPPLIEKREPVKDIERQRIIAYSPLRKPTGDTVVSSTLPSYGESSFNATATRKLRLFKTRAETKKTPAIAKLPEASDVKFSGHAAPAGPGSSLMKQGPAGGGSFHASSSSSSSSQLISLTHHQMARQQQPEPEKHAVHRPAPNPMSFFRREKTFDAGLLGLERKRAIEAPPKAKPTMSPPLSRRKSIVKSLLEQEQDGGGGARTDKPRAKANQAPAPQTGAAITDFQKELQLMARRKQSPEFNRKTAPTPTMTVANSSRPQKGPFRVQVVASGSPKPTKATKLPTAAKTLVIPVPSEKEPNQVESPPMVDGRDSSPPATPPPPPPPPKTSFYFGMCGTQRQDASRTDDHGHVHGQDRSLSTSTNDLRLAEYFAERKAQQTQPGKGSDDVPDGCDPEAERSRTPDEIGHTQMELIDQFAASLLNGSRFRSSDSVASSEGDVRVSTTGSSWDDGQQQEIALKLRPTLPRKQFDIPRFSPAAAWRLLTTEDEFCRDAVDVTTPDEGDGIDKKLTAAFLRAPTFEQEFDVAQEDRIQRVYREPVPGLQDNKSGDSGISGDAGLPELGEPALLAKDRAGGDSTPEGSTGKHGMLKQSDGGGDGGNGQGGEGGGGGWSSNALLLMPWTPQQDLEDDDDSTTGSETDAPQRGLLVENGSGGGRDGLLGDGRDFSSKGHLFSLSLPRENHLSIYNVEVNDEKVEKHVFNSLQKFRKSVSGAFKSEESGAIDSNDNWFLGRLDPVTGGVGVRGVGGVGGGSGSEKRPKLLTQTPSSYPSLDRTGCDKDAAGLDGGSGGAGVTSLTQSIHSSIGYLVSGKHMMYLPREPTKVVPAHHQQGHQDRSTGGSKQDQNNNNRAYRNQNGHGGGHGPTPSQPTSWHATASAHRESPKERKAPTSAATAALSGLSSDSLPHETVTATRREDKENLQDPVPVGPTLSTGALSAGELEQLPVKLSNRRNHRFTFQSTIRQIEKRRVAEKLSREAEIKEAMRLSELEAMRRVEEEFQKKRAREKASIRHQLRLFSMENHPDQGQHADGHDIGQHDMTGDGKRSDPDGDSLPHQNSGVGGGNGSGRGLYRRKDGFTSMERQRQYRRGTNGTLLEDGSNAKHGSSYNDFQQRQHRNNSDDEEGHRYALEDEELAGDEGVDGGDGGGEHDDDDGDNSSLGYVDTRTPYISRIIQAKSSKSYGVRK</sequence>
<dbReference type="VEuPathDB" id="VectorBase:ASIC009540"/>
<dbReference type="EnsemblMetazoa" id="ASIC009540-RA">
    <property type="protein sequence ID" value="ASIC009540-PA"/>
    <property type="gene ID" value="ASIC009540"/>
</dbReference>
<evidence type="ECO:0000313" key="2">
    <source>
        <dbReference type="EMBL" id="KFB41970.1"/>
    </source>
</evidence>
<feature type="compositionally biased region" description="Low complexity" evidence="1">
    <location>
        <begin position="1158"/>
        <end position="1173"/>
    </location>
</feature>
<feature type="compositionally biased region" description="Gly residues" evidence="1">
    <location>
        <begin position="864"/>
        <end position="882"/>
    </location>
</feature>
<dbReference type="VEuPathDB" id="VectorBase:ASIS011471"/>
<evidence type="ECO:0000313" key="4">
    <source>
        <dbReference type="Proteomes" id="UP000030765"/>
    </source>
</evidence>
<feature type="compositionally biased region" description="Polar residues" evidence="1">
    <location>
        <begin position="1371"/>
        <end position="1380"/>
    </location>
</feature>
<feature type="compositionally biased region" description="Low complexity" evidence="1">
    <location>
        <begin position="38"/>
        <end position="50"/>
    </location>
</feature>
<feature type="region of interest" description="Disordered" evidence="1">
    <location>
        <begin position="38"/>
        <end position="288"/>
    </location>
</feature>
<feature type="compositionally biased region" description="Basic and acidic residues" evidence="1">
    <location>
        <begin position="1290"/>
        <end position="1317"/>
    </location>
</feature>
<evidence type="ECO:0000313" key="3">
    <source>
        <dbReference type="EnsemblMetazoa" id="ASIC009540-PA"/>
    </source>
</evidence>
<feature type="compositionally biased region" description="Basic and acidic residues" evidence="1">
    <location>
        <begin position="613"/>
        <end position="627"/>
    </location>
</feature>
<feature type="region of interest" description="Disordered" evidence="1">
    <location>
        <begin position="807"/>
        <end position="934"/>
    </location>
</feature>
<name>A0A084VVH6_ANOSI</name>
<feature type="compositionally biased region" description="Gly residues" evidence="1">
    <location>
        <begin position="922"/>
        <end position="932"/>
    </location>
</feature>
<evidence type="ECO:0000256" key="1">
    <source>
        <dbReference type="SAM" id="MobiDB-lite"/>
    </source>
</evidence>
<accession>A0A084VVH6</accession>
<dbReference type="EMBL" id="ATLV01017184">
    <property type="status" value="NOT_ANNOTATED_CDS"/>
    <property type="molecule type" value="Genomic_DNA"/>
</dbReference>
<proteinExistence type="predicted"/>
<reference evidence="2 4" key="1">
    <citation type="journal article" date="2014" name="BMC Genomics">
        <title>Genome sequence of Anopheles sinensis provides insight into genetics basis of mosquito competence for malaria parasites.</title>
        <authorList>
            <person name="Zhou D."/>
            <person name="Zhang D."/>
            <person name="Ding G."/>
            <person name="Shi L."/>
            <person name="Hou Q."/>
            <person name="Ye Y."/>
            <person name="Xu Y."/>
            <person name="Zhou H."/>
            <person name="Xiong C."/>
            <person name="Li S."/>
            <person name="Yu J."/>
            <person name="Hong S."/>
            <person name="Yu X."/>
            <person name="Zou P."/>
            <person name="Chen C."/>
            <person name="Chang X."/>
            <person name="Wang W."/>
            <person name="Lv Y."/>
            <person name="Sun Y."/>
            <person name="Ma L."/>
            <person name="Shen B."/>
            <person name="Zhu C."/>
        </authorList>
    </citation>
    <scope>NUCLEOTIDE SEQUENCE [LARGE SCALE GENOMIC DNA]</scope>
</reference>
<feature type="region of interest" description="Disordered" evidence="1">
    <location>
        <begin position="1288"/>
        <end position="1432"/>
    </location>
</feature>
<feature type="compositionally biased region" description="Low complexity" evidence="1">
    <location>
        <begin position="546"/>
        <end position="561"/>
    </location>
</feature>
<reference evidence="3" key="2">
    <citation type="submission" date="2020-05" db="UniProtKB">
        <authorList>
            <consortium name="EnsemblMetazoa"/>
        </authorList>
    </citation>
    <scope>IDENTIFICATION</scope>
</reference>
<feature type="compositionally biased region" description="Basic and acidic residues" evidence="1">
    <location>
        <begin position="1147"/>
        <end position="1157"/>
    </location>
</feature>
<feature type="compositionally biased region" description="Basic and acidic residues" evidence="1">
    <location>
        <begin position="173"/>
        <end position="186"/>
    </location>
</feature>
<feature type="compositionally biased region" description="Polar residues" evidence="1">
    <location>
        <begin position="116"/>
        <end position="133"/>
    </location>
</feature>
<feature type="region of interest" description="Disordered" evidence="1">
    <location>
        <begin position="1093"/>
        <end position="1202"/>
    </location>
</feature>
<organism evidence="2">
    <name type="scientific">Anopheles sinensis</name>
    <name type="common">Mosquito</name>
    <dbReference type="NCBI Taxonomy" id="74873"/>
    <lineage>
        <taxon>Eukaryota</taxon>
        <taxon>Metazoa</taxon>
        <taxon>Ecdysozoa</taxon>
        <taxon>Arthropoda</taxon>
        <taxon>Hexapoda</taxon>
        <taxon>Insecta</taxon>
        <taxon>Pterygota</taxon>
        <taxon>Neoptera</taxon>
        <taxon>Endopterygota</taxon>
        <taxon>Diptera</taxon>
        <taxon>Nematocera</taxon>
        <taxon>Culicoidea</taxon>
        <taxon>Culicidae</taxon>
        <taxon>Anophelinae</taxon>
        <taxon>Anopheles</taxon>
    </lineage>
</organism>
<feature type="compositionally biased region" description="Polar residues" evidence="1">
    <location>
        <begin position="386"/>
        <end position="401"/>
    </location>
</feature>
<feature type="region of interest" description="Disordered" evidence="1">
    <location>
        <begin position="1018"/>
        <end position="1053"/>
    </location>
</feature>
<feature type="compositionally biased region" description="Basic and acidic residues" evidence="1">
    <location>
        <begin position="72"/>
        <end position="89"/>
    </location>
</feature>
<dbReference type="Proteomes" id="UP000030765">
    <property type="component" value="Unassembled WGS sequence"/>
</dbReference>
<feature type="compositionally biased region" description="Polar residues" evidence="1">
    <location>
        <begin position="713"/>
        <end position="724"/>
    </location>
</feature>
<feature type="compositionally biased region" description="Polar residues" evidence="1">
    <location>
        <begin position="517"/>
        <end position="531"/>
    </location>
</feature>
<feature type="compositionally biased region" description="Basic and acidic residues" evidence="1">
    <location>
        <begin position="1386"/>
        <end position="1398"/>
    </location>
</feature>
<gene>
    <name evidence="2" type="ORF">ZHAS_00009540</name>
</gene>
<feature type="compositionally biased region" description="Gly residues" evidence="1">
    <location>
        <begin position="1328"/>
        <end position="1337"/>
    </location>
</feature>
<feature type="region of interest" description="Disordered" evidence="1">
    <location>
        <begin position="700"/>
        <end position="724"/>
    </location>
</feature>
<feature type="region of interest" description="Disordered" evidence="1">
    <location>
        <begin position="339"/>
        <end position="419"/>
    </location>
</feature>
<feature type="compositionally biased region" description="Pro residues" evidence="1">
    <location>
        <begin position="588"/>
        <end position="599"/>
    </location>
</feature>
<dbReference type="EMBL" id="KE525157">
    <property type="protein sequence ID" value="KFB41970.1"/>
    <property type="molecule type" value="Genomic_DNA"/>
</dbReference>
<feature type="compositionally biased region" description="Basic and acidic residues" evidence="1">
    <location>
        <begin position="276"/>
        <end position="288"/>
    </location>
</feature>
<feature type="compositionally biased region" description="Acidic residues" evidence="1">
    <location>
        <begin position="1399"/>
        <end position="1410"/>
    </location>
</feature>
<feature type="compositionally biased region" description="Low complexity" evidence="1">
    <location>
        <begin position="1114"/>
        <end position="1125"/>
    </location>
</feature>
<feature type="region of interest" description="Disordered" evidence="1">
    <location>
        <begin position="506"/>
        <end position="676"/>
    </location>
</feature>
<feature type="region of interest" description="Disordered" evidence="1">
    <location>
        <begin position="433"/>
        <end position="492"/>
    </location>
</feature>
<keyword evidence="4" id="KW-1185">Reference proteome</keyword>
<dbReference type="OMA" id="PWTPQQD"/>